<evidence type="ECO:0000256" key="15">
    <source>
        <dbReference type="ARBA" id="ARBA00022825"/>
    </source>
</evidence>
<proteinExistence type="predicted"/>
<feature type="domain" description="Sushi" evidence="29">
    <location>
        <begin position="116"/>
        <end position="175"/>
    </location>
</feature>
<dbReference type="InterPro" id="IPR018114">
    <property type="entry name" value="TRYPSIN_HIS"/>
</dbReference>
<keyword evidence="17" id="KW-0180">Complement pathway</keyword>
<dbReference type="InterPro" id="IPR043504">
    <property type="entry name" value="Peptidase_S1_PA_chymotrypsin"/>
</dbReference>
<dbReference type="Gene3D" id="2.10.70.10">
    <property type="entry name" value="Complement Module, domain 1"/>
    <property type="match status" value="3"/>
</dbReference>
<keyword evidence="9 25" id="KW-0768">Sushi</keyword>
<comment type="function">
    <text evidence="22">Catalytic component of the complement C3 and C5 convertase complexes. Following complement activation, recruited to the surface of pathogens by complement C4b opsonin to form the C3 convertase, or C3b and C4b opsonins to form the C5 convertase. As part of the C3 convertase, cleaves and activate C3 into C3a anaphylatoxin and C3b opsonin, the next components of the complement pathways. As part of the C5 convertase, cleaves and activate C5 into C5a anaphylatoxin and C5b component of the membrane attack complex.</text>
</comment>
<comment type="catalytic activity">
    <reaction evidence="1">
        <text>Selective cleavage of Arg-|-Ser bond in complement component C3 alpha-chain to form C3a and C3b, and Arg-|-Xaa bond in complement component C5 alpha-chain to form C5a and C5b.</text>
        <dbReference type="EC" id="3.4.21.43"/>
    </reaction>
</comment>
<evidence type="ECO:0000256" key="7">
    <source>
        <dbReference type="ARBA" id="ARBA00022525"/>
    </source>
</evidence>
<keyword evidence="19" id="KW-0325">Glycoprotein</keyword>
<dbReference type="InterPro" id="IPR001314">
    <property type="entry name" value="Peptidase_S1A"/>
</dbReference>
<dbReference type="InterPro" id="IPR002035">
    <property type="entry name" value="VWF_A"/>
</dbReference>
<dbReference type="InterPro" id="IPR036465">
    <property type="entry name" value="vWFA_dom_sf"/>
</dbReference>
<evidence type="ECO:0000313" key="30">
    <source>
        <dbReference type="Ensembl" id="ENSOANP00000033706.1"/>
    </source>
</evidence>
<dbReference type="CDD" id="cd00033">
    <property type="entry name" value="CCP"/>
    <property type="match status" value="2"/>
</dbReference>
<dbReference type="GO" id="GO:0160257">
    <property type="term" value="P:complement activation, GZMK pathway"/>
    <property type="evidence" value="ECO:0007669"/>
    <property type="project" value="Ensembl"/>
</dbReference>
<keyword evidence="7" id="KW-0964">Secreted</keyword>
<dbReference type="Ensembl" id="ENSOANT00000074878.1">
    <property type="protein sequence ID" value="ENSOANP00000033706.1"/>
    <property type="gene ID" value="ENSOANG00000015604.4"/>
</dbReference>
<dbReference type="CDD" id="cd00190">
    <property type="entry name" value="Tryp_SPc"/>
    <property type="match status" value="1"/>
</dbReference>
<dbReference type="FunCoup" id="A0A6I8MY96">
    <property type="interactions" value="185"/>
</dbReference>
<evidence type="ECO:0000256" key="11">
    <source>
        <dbReference type="ARBA" id="ARBA00022723"/>
    </source>
</evidence>
<feature type="disulfide bond" evidence="25">
    <location>
        <begin position="146"/>
        <end position="173"/>
    </location>
</feature>
<dbReference type="Proteomes" id="UP000002279">
    <property type="component" value="Chromosome X5"/>
</dbReference>
<comment type="cofactor">
    <cofactor evidence="3">
        <name>Mg(2+)</name>
        <dbReference type="ChEBI" id="CHEBI:18420"/>
    </cofactor>
</comment>
<evidence type="ECO:0000256" key="10">
    <source>
        <dbReference type="ARBA" id="ARBA00022670"/>
    </source>
</evidence>
<reference evidence="30" key="2">
    <citation type="submission" date="2025-08" db="UniProtKB">
        <authorList>
            <consortium name="Ensembl"/>
        </authorList>
    </citation>
    <scope>IDENTIFICATION</scope>
    <source>
        <strain evidence="30">Glennie</strain>
    </source>
</reference>
<dbReference type="PROSITE" id="PS50234">
    <property type="entry name" value="VWFA"/>
    <property type="match status" value="1"/>
</dbReference>
<dbReference type="InterPro" id="IPR009003">
    <property type="entry name" value="Peptidase_S1_PA"/>
</dbReference>
<dbReference type="InterPro" id="IPR001254">
    <property type="entry name" value="Trypsin_dom"/>
</dbReference>
<feature type="active site" description="Charge relay system" evidence="24">
    <location>
        <position position="592"/>
    </location>
</feature>
<evidence type="ECO:0000256" key="25">
    <source>
        <dbReference type="PROSITE-ProRule" id="PRU00302"/>
    </source>
</evidence>
<dbReference type="PRINTS" id="PR00722">
    <property type="entry name" value="CHYMOTRYPSIN"/>
</dbReference>
<feature type="domain" description="Peptidase S1" evidence="28">
    <location>
        <begin position="493"/>
        <end position="758"/>
    </location>
</feature>
<keyword evidence="11" id="KW-0479">Metal-binding</keyword>
<dbReference type="InParanoid" id="A0A6I8MY96"/>
<keyword evidence="16" id="KW-0391">Immunity</keyword>
<dbReference type="GO" id="GO:0046872">
    <property type="term" value="F:metal ion binding"/>
    <property type="evidence" value="ECO:0007669"/>
    <property type="project" value="UniProtKB-KW"/>
</dbReference>
<dbReference type="SUPFAM" id="SSF53300">
    <property type="entry name" value="vWA-like"/>
    <property type="match status" value="1"/>
</dbReference>
<sequence length="767" mass="84605">PPVPGCRVSPVPPSLLQPVPSVGSVHPRGSQCLCVPPVLPLPTSAPSGGASPAGFCSQNVNISGGSFLLSDGLAPGSQLTYVCPSGHYPYPVGRRLCKKSGRWHPPRTTRAVCKAVRCPAPAAFENGYYTPRLISHPVGGNLTFECEEGYRLRGSPLRRCRPNGLWDGETAVCDSGEGHCPDPGNPVGTTRTGSRFTAGDEVRYRCIGKLVLIGSAERECQNNGAWSGAEPICRSAYSFDLLEDVVPALGTSFAHLLGGTNPLMQKDSSMGRRISIQRMGLLNLYLLLDASQSVSLENFKVFKESAEIMVDRLFSFEVNVSVGIITFASKPKMILSVQHPNSREVAEVFNILQRVQYKDHQDGTGTNTLAALRKISEMMSNQRMFYLNQGWEKEWKEIHHAIILLTDGKSNMGGTPKTAIGEIKEVLDITPERENYLDIYAIGVGDMDVDWKELNEMASKKDGERHAFILRDPYTLQQVFENMLDVSNFENSICGLGNVSANATDQEKNPWHVTIRATTRETCRGSLISDRWVLTAAHCFHDIEDTALWRVTVGDPGPRRSRDLEIEERIIHEGFDVHAKKHLGIPEFYDNDIALLKLKEPVKLSSVARPICLPCTLGANVALKRRPSSTCRDHESDLLNQLQIPAHFISLDNKQKNIPPIPPGSWQPVPGASCNLNPHFGLKNDDSPCKGESGGSVFFQRRSRFFQVGLVSWGLHNPCSASRGEGPVQRRPHPGGLQPRDFHLNLFRLQPWLRQHLAGDLDFLPLG</sequence>
<dbReference type="PROSITE" id="PS00134">
    <property type="entry name" value="TRYPSIN_HIS"/>
    <property type="match status" value="1"/>
</dbReference>
<dbReference type="FunFam" id="2.40.10.10:FF:000046">
    <property type="entry name" value="Complement factor b,-like"/>
    <property type="match status" value="1"/>
</dbReference>
<evidence type="ECO:0000256" key="14">
    <source>
        <dbReference type="ARBA" id="ARBA00022801"/>
    </source>
</evidence>
<evidence type="ECO:0000259" key="28">
    <source>
        <dbReference type="PROSITE" id="PS50240"/>
    </source>
</evidence>
<dbReference type="GO" id="GO:0106139">
    <property type="term" value="C:symbiont cell surface"/>
    <property type="evidence" value="ECO:0007669"/>
    <property type="project" value="Ensembl"/>
</dbReference>
<dbReference type="Pfam" id="PF00084">
    <property type="entry name" value="Sushi"/>
    <property type="match status" value="3"/>
</dbReference>
<keyword evidence="8" id="KW-0399">Innate immunity</keyword>
<feature type="domain" description="VWFA" evidence="27">
    <location>
        <begin position="283"/>
        <end position="483"/>
    </location>
</feature>
<dbReference type="Pfam" id="PF00089">
    <property type="entry name" value="Trypsin"/>
    <property type="match status" value="1"/>
</dbReference>
<dbReference type="SMART" id="SM00032">
    <property type="entry name" value="CCP"/>
    <property type="match status" value="3"/>
</dbReference>
<dbReference type="SMART" id="SM00020">
    <property type="entry name" value="Tryp_SPc"/>
    <property type="match status" value="1"/>
</dbReference>
<feature type="active site" description="Charge relay system" evidence="24">
    <location>
        <position position="693"/>
    </location>
</feature>
<dbReference type="GO" id="GO:0006958">
    <property type="term" value="P:complement activation, classical pathway"/>
    <property type="evidence" value="ECO:0007669"/>
    <property type="project" value="UniProtKB-KW"/>
</dbReference>
<dbReference type="FunFam" id="2.10.70.10:FF:000019">
    <property type="entry name" value="Complement factor b,-like"/>
    <property type="match status" value="1"/>
</dbReference>
<dbReference type="InterPro" id="IPR000436">
    <property type="entry name" value="Sushi_SCR_CCP_dom"/>
</dbReference>
<evidence type="ECO:0000256" key="23">
    <source>
        <dbReference type="ARBA" id="ARBA00093544"/>
    </source>
</evidence>
<evidence type="ECO:0000256" key="4">
    <source>
        <dbReference type="ARBA" id="ARBA00004241"/>
    </source>
</evidence>
<evidence type="ECO:0000256" key="20">
    <source>
        <dbReference type="ARBA" id="ARBA00029636"/>
    </source>
</evidence>
<evidence type="ECO:0000256" key="2">
    <source>
        <dbReference type="ARBA" id="ARBA00001936"/>
    </source>
</evidence>
<dbReference type="GO" id="GO:0006508">
    <property type="term" value="P:proteolysis"/>
    <property type="evidence" value="ECO:0007669"/>
    <property type="project" value="UniProtKB-KW"/>
</dbReference>
<keyword evidence="10 26" id="KW-0645">Protease</keyword>
<comment type="cofactor">
    <cofactor evidence="2">
        <name>Mn(2+)</name>
        <dbReference type="ChEBI" id="CHEBI:29035"/>
    </cofactor>
</comment>
<evidence type="ECO:0000256" key="8">
    <source>
        <dbReference type="ARBA" id="ARBA00022588"/>
    </source>
</evidence>
<organism evidence="30 31">
    <name type="scientific">Ornithorhynchus anatinus</name>
    <name type="common">Duckbill platypus</name>
    <dbReference type="NCBI Taxonomy" id="9258"/>
    <lineage>
        <taxon>Eukaryota</taxon>
        <taxon>Metazoa</taxon>
        <taxon>Chordata</taxon>
        <taxon>Craniata</taxon>
        <taxon>Vertebrata</taxon>
        <taxon>Euteleostomi</taxon>
        <taxon>Mammalia</taxon>
        <taxon>Monotremata</taxon>
        <taxon>Ornithorhynchidae</taxon>
        <taxon>Ornithorhynchus</taxon>
    </lineage>
</organism>
<keyword evidence="13" id="KW-0677">Repeat</keyword>
<dbReference type="GO" id="GO:0006956">
    <property type="term" value="P:complement activation"/>
    <property type="evidence" value="ECO:0000318"/>
    <property type="project" value="GO_Central"/>
</dbReference>
<feature type="disulfide bond" evidence="25">
    <location>
        <begin position="206"/>
        <end position="233"/>
    </location>
</feature>
<dbReference type="PROSITE" id="PS00135">
    <property type="entry name" value="TRYPSIN_SER"/>
    <property type="match status" value="1"/>
</dbReference>
<dbReference type="PROSITE" id="PS50240">
    <property type="entry name" value="TRYPSIN_DOM"/>
    <property type="match status" value="1"/>
</dbReference>
<dbReference type="Bgee" id="ENSOANG00000015604">
    <property type="expression patterns" value="Expressed in liver and 8 other cell types or tissues"/>
</dbReference>
<comment type="subcellular location">
    <subcellularLocation>
        <location evidence="4">Cell surface</location>
    </subcellularLocation>
    <subcellularLocation>
        <location evidence="5">Secreted</location>
    </subcellularLocation>
</comment>
<dbReference type="SUPFAM" id="SSF57535">
    <property type="entry name" value="Complement control module/SCR domain"/>
    <property type="match status" value="3"/>
</dbReference>
<feature type="active site" description="Charge relay system" evidence="24">
    <location>
        <position position="538"/>
    </location>
</feature>
<evidence type="ECO:0000256" key="5">
    <source>
        <dbReference type="ARBA" id="ARBA00004613"/>
    </source>
</evidence>
<comment type="caution">
    <text evidence="25">Lacks conserved residue(s) required for the propagation of feature annotation.</text>
</comment>
<evidence type="ECO:0000256" key="24">
    <source>
        <dbReference type="PIRSR" id="PIRSR001154-1"/>
    </source>
</evidence>
<dbReference type="SUPFAM" id="SSF50494">
    <property type="entry name" value="Trypsin-like serine proteases"/>
    <property type="match status" value="1"/>
</dbReference>
<dbReference type="GO" id="GO:0004252">
    <property type="term" value="F:serine-type endopeptidase activity"/>
    <property type="evidence" value="ECO:0007669"/>
    <property type="project" value="UniProtKB-EC"/>
</dbReference>
<dbReference type="Pfam" id="PF00092">
    <property type="entry name" value="VWA"/>
    <property type="match status" value="1"/>
</dbReference>
<accession>A0A6I8MY96</accession>
<evidence type="ECO:0000256" key="18">
    <source>
        <dbReference type="ARBA" id="ARBA00023157"/>
    </source>
</evidence>
<keyword evidence="31" id="KW-1185">Reference proteome</keyword>
<dbReference type="InterPro" id="IPR033116">
    <property type="entry name" value="TRYPSIN_SER"/>
</dbReference>
<keyword evidence="12" id="KW-0732">Signal</keyword>
<evidence type="ECO:0000256" key="22">
    <source>
        <dbReference type="ARBA" id="ARBA00093306"/>
    </source>
</evidence>
<feature type="domain" description="Sushi" evidence="29">
    <location>
        <begin position="178"/>
        <end position="235"/>
    </location>
</feature>
<evidence type="ECO:0000256" key="1">
    <source>
        <dbReference type="ARBA" id="ARBA00000095"/>
    </source>
</evidence>
<evidence type="ECO:0000256" key="19">
    <source>
        <dbReference type="ARBA" id="ARBA00023180"/>
    </source>
</evidence>
<reference evidence="30 31" key="1">
    <citation type="journal article" date="2008" name="Nature">
        <title>Genome analysis of the platypus reveals unique signatures of evolution.</title>
        <authorList>
            <person name="Warren W.C."/>
            <person name="Hillier L.W."/>
            <person name="Marshall Graves J.A."/>
            <person name="Birney E."/>
            <person name="Ponting C.P."/>
            <person name="Grutzner F."/>
            <person name="Belov K."/>
            <person name="Miller W."/>
            <person name="Clarke L."/>
            <person name="Chinwalla A.T."/>
            <person name="Yang S.P."/>
            <person name="Heger A."/>
            <person name="Locke D.P."/>
            <person name="Miethke P."/>
            <person name="Waters P.D."/>
            <person name="Veyrunes F."/>
            <person name="Fulton L."/>
            <person name="Fulton B."/>
            <person name="Graves T."/>
            <person name="Wallis J."/>
            <person name="Puente X.S."/>
            <person name="Lopez-Otin C."/>
            <person name="Ordonez G.R."/>
            <person name="Eichler E.E."/>
            <person name="Chen L."/>
            <person name="Cheng Z."/>
            <person name="Deakin J.E."/>
            <person name="Alsop A."/>
            <person name="Thompson K."/>
            <person name="Kirby P."/>
            <person name="Papenfuss A.T."/>
            <person name="Wakefield M.J."/>
            <person name="Olender T."/>
            <person name="Lancet D."/>
            <person name="Huttley G.A."/>
            <person name="Smit A.F."/>
            <person name="Pask A."/>
            <person name="Temple-Smith P."/>
            <person name="Batzer M.A."/>
            <person name="Walker J.A."/>
            <person name="Konkel M.K."/>
            <person name="Harris R.S."/>
            <person name="Whittington C.M."/>
            <person name="Wong E.S."/>
            <person name="Gemmell N.J."/>
            <person name="Buschiazzo E."/>
            <person name="Vargas Jentzsch I.M."/>
            <person name="Merkel A."/>
            <person name="Schmitz J."/>
            <person name="Zemann A."/>
            <person name="Churakov G."/>
            <person name="Kriegs J.O."/>
            <person name="Brosius J."/>
            <person name="Murchison E.P."/>
            <person name="Sachidanandam R."/>
            <person name="Smith C."/>
            <person name="Hannon G.J."/>
            <person name="Tsend-Ayush E."/>
            <person name="McMillan D."/>
            <person name="Attenborough R."/>
            <person name="Rens W."/>
            <person name="Ferguson-Smith M."/>
            <person name="Lefevre C.M."/>
            <person name="Sharp J.A."/>
            <person name="Nicholas K.R."/>
            <person name="Ray D.A."/>
            <person name="Kube M."/>
            <person name="Reinhardt R."/>
            <person name="Pringle T.H."/>
            <person name="Taylor J."/>
            <person name="Jones R.C."/>
            <person name="Nixon B."/>
            <person name="Dacheux J.L."/>
            <person name="Niwa H."/>
            <person name="Sekita Y."/>
            <person name="Huang X."/>
            <person name="Stark A."/>
            <person name="Kheradpour P."/>
            <person name="Kellis M."/>
            <person name="Flicek P."/>
            <person name="Chen Y."/>
            <person name="Webber C."/>
            <person name="Hardison R."/>
            <person name="Nelson J."/>
            <person name="Hallsworth-Pepin K."/>
            <person name="Delehaunty K."/>
            <person name="Markovic C."/>
            <person name="Minx P."/>
            <person name="Feng Y."/>
            <person name="Kremitzki C."/>
            <person name="Mitreva M."/>
            <person name="Glasscock J."/>
            <person name="Wylie T."/>
            <person name="Wohldmann P."/>
            <person name="Thiru P."/>
            <person name="Nhan M.N."/>
            <person name="Pohl C.S."/>
            <person name="Smith S.M."/>
            <person name="Hou S."/>
            <person name="Nefedov M."/>
            <person name="de Jong P.J."/>
            <person name="Renfree M.B."/>
            <person name="Mardis E.R."/>
            <person name="Wilson R.K."/>
        </authorList>
    </citation>
    <scope>NUCLEOTIDE SEQUENCE [LARGE SCALE GENOMIC DNA]</scope>
    <source>
        <strain evidence="30 31">Glennie</strain>
    </source>
</reference>
<dbReference type="GO" id="GO:0009986">
    <property type="term" value="C:cell surface"/>
    <property type="evidence" value="ECO:0007669"/>
    <property type="project" value="UniProtKB-SubCell"/>
</dbReference>
<dbReference type="PANTHER" id="PTHR46393:SF2">
    <property type="entry name" value="COMPLEMENT C2"/>
    <property type="match status" value="1"/>
</dbReference>
<evidence type="ECO:0000256" key="26">
    <source>
        <dbReference type="RuleBase" id="RU363034"/>
    </source>
</evidence>
<evidence type="ECO:0000256" key="9">
    <source>
        <dbReference type="ARBA" id="ARBA00022659"/>
    </source>
</evidence>
<evidence type="ECO:0000256" key="13">
    <source>
        <dbReference type="ARBA" id="ARBA00022737"/>
    </source>
</evidence>
<dbReference type="Gene3D" id="2.40.10.10">
    <property type="entry name" value="Trypsin-like serine proteases"/>
    <property type="match status" value="3"/>
</dbReference>
<dbReference type="SMART" id="SM00327">
    <property type="entry name" value="VWA"/>
    <property type="match status" value="1"/>
</dbReference>
<dbReference type="GeneTree" id="ENSGT00940000162934"/>
<dbReference type="PROSITE" id="PS50923">
    <property type="entry name" value="SUSHI"/>
    <property type="match status" value="2"/>
</dbReference>
<evidence type="ECO:0000256" key="3">
    <source>
        <dbReference type="ARBA" id="ARBA00001946"/>
    </source>
</evidence>
<evidence type="ECO:0000313" key="31">
    <source>
        <dbReference type="Proteomes" id="UP000002279"/>
    </source>
</evidence>
<dbReference type="Gene3D" id="3.40.50.410">
    <property type="entry name" value="von Willebrand factor, type A domain"/>
    <property type="match status" value="1"/>
</dbReference>
<evidence type="ECO:0000259" key="27">
    <source>
        <dbReference type="PROSITE" id="PS50234"/>
    </source>
</evidence>
<evidence type="ECO:0000256" key="21">
    <source>
        <dbReference type="ARBA" id="ARBA00093302"/>
    </source>
</evidence>
<keyword evidence="18 25" id="KW-1015">Disulfide bond</keyword>
<comment type="subunit">
    <text evidence="23">Serine protease component of the C3 convertase, also named C4bC2b, composed of the serine protease complement C2b and complement C4b. Serine protease component of the C5 convertase, also named C4bC2bC3b, composed of the serine protease complement C2b, complement C3b, as well as complement C4b.</text>
</comment>
<evidence type="ECO:0000256" key="17">
    <source>
        <dbReference type="ARBA" id="ARBA00022875"/>
    </source>
</evidence>
<evidence type="ECO:0000256" key="16">
    <source>
        <dbReference type="ARBA" id="ARBA00022859"/>
    </source>
</evidence>
<keyword evidence="15 26" id="KW-0720">Serine protease</keyword>
<protein>
    <recommendedName>
        <fullName evidence="6">Complement C2</fullName>
    </recommendedName>
    <alternativeName>
        <fullName evidence="20">C3/C5 convertase</fullName>
    </alternativeName>
</protein>
<comment type="function">
    <text evidence="21">Precursor of the catalytic component of the C3 and C5 convertase complexes, which are part of the complement pathway, a cascade of proteins that leads to phagocytosis and breakdown of pathogens and signaling that strengthens the adaptive immune system. Component C2 is part of the classical, lectin and GZMK complement systems.</text>
</comment>
<dbReference type="GO" id="GO:0009617">
    <property type="term" value="P:response to bacterium"/>
    <property type="evidence" value="ECO:0000318"/>
    <property type="project" value="GO_Central"/>
</dbReference>
<evidence type="ECO:0000256" key="6">
    <source>
        <dbReference type="ARBA" id="ARBA00017023"/>
    </source>
</evidence>
<evidence type="ECO:0000259" key="29">
    <source>
        <dbReference type="PROSITE" id="PS50923"/>
    </source>
</evidence>
<dbReference type="InterPro" id="IPR011360">
    <property type="entry name" value="Compl_C2_B"/>
</dbReference>
<reference evidence="30" key="3">
    <citation type="submission" date="2025-09" db="UniProtKB">
        <authorList>
            <consortium name="Ensembl"/>
        </authorList>
    </citation>
    <scope>IDENTIFICATION</scope>
    <source>
        <strain evidence="30">Glennie</strain>
    </source>
</reference>
<gene>
    <name evidence="30" type="primary">C2</name>
</gene>
<dbReference type="PANTHER" id="PTHR46393">
    <property type="entry name" value="SUSHI DOMAIN-CONTAINING PROTEIN"/>
    <property type="match status" value="1"/>
</dbReference>
<dbReference type="PIRSF" id="PIRSF001154">
    <property type="entry name" value="Compl_C2_B"/>
    <property type="match status" value="1"/>
</dbReference>
<dbReference type="InterPro" id="IPR035976">
    <property type="entry name" value="Sushi/SCR/CCP_sf"/>
</dbReference>
<evidence type="ECO:0000256" key="12">
    <source>
        <dbReference type="ARBA" id="ARBA00022729"/>
    </source>
</evidence>
<name>A0A6I8MY96_ORNAN</name>
<dbReference type="GO" id="GO:2000427">
    <property type="term" value="P:positive regulation of apoptotic cell clearance"/>
    <property type="evidence" value="ECO:0007669"/>
    <property type="project" value="Ensembl"/>
</dbReference>
<dbReference type="GO" id="GO:0005576">
    <property type="term" value="C:extracellular region"/>
    <property type="evidence" value="ECO:0007669"/>
    <property type="project" value="UniProtKB-SubCell"/>
</dbReference>
<keyword evidence="14 26" id="KW-0378">Hydrolase</keyword>
<dbReference type="AlphaFoldDB" id="A0A6I8MY96"/>